<evidence type="ECO:0000259" key="1">
    <source>
        <dbReference type="PROSITE" id="PS51186"/>
    </source>
</evidence>
<sequence length="90" mass="10259">MRNIAKEGDQFVMKEDGNRIAEISVVPSGSDRLIVDHTFVSEAHREEGNGEKLVEKVVQFAREENKKIIPLCSFTKNVMEQNEAYHDVLI</sequence>
<accession>A0ABY8IY01</accession>
<feature type="domain" description="N-acetyltransferase" evidence="2">
    <location>
        <begin position="3"/>
        <end position="90"/>
    </location>
</feature>
<dbReference type="Proteomes" id="UP001221597">
    <property type="component" value="Chromosome"/>
</dbReference>
<dbReference type="InterPro" id="IPR016181">
    <property type="entry name" value="Acyl_CoA_acyltransferase"/>
</dbReference>
<dbReference type="Pfam" id="PF14542">
    <property type="entry name" value="Acetyltransf_CG"/>
    <property type="match status" value="1"/>
</dbReference>
<evidence type="ECO:0000259" key="2">
    <source>
        <dbReference type="PROSITE" id="PS51729"/>
    </source>
</evidence>
<feature type="domain" description="N-acetyltransferase" evidence="1">
    <location>
        <begin position="1"/>
        <end position="90"/>
    </location>
</feature>
<keyword evidence="3" id="KW-0808">Transferase</keyword>
<dbReference type="GO" id="GO:0016746">
    <property type="term" value="F:acyltransferase activity"/>
    <property type="evidence" value="ECO:0007669"/>
    <property type="project" value="UniProtKB-KW"/>
</dbReference>
<dbReference type="PROSITE" id="PS51186">
    <property type="entry name" value="GNAT"/>
    <property type="match status" value="1"/>
</dbReference>
<evidence type="ECO:0000313" key="3">
    <source>
        <dbReference type="EMBL" id="WFT75118.1"/>
    </source>
</evidence>
<dbReference type="CDD" id="cd04301">
    <property type="entry name" value="NAT_SF"/>
    <property type="match status" value="1"/>
</dbReference>
<reference evidence="3 4" key="1">
    <citation type="submission" date="2023-04" db="EMBL/GenBank/DDBJ databases">
        <title>Genome sequence of Halobacillus naozhouensis KACC 21980.</title>
        <authorList>
            <person name="Kim S."/>
            <person name="Heo J."/>
            <person name="Kwon S.-W."/>
        </authorList>
    </citation>
    <scope>NUCLEOTIDE SEQUENCE [LARGE SCALE GENOMIC DNA]</scope>
    <source>
        <strain evidence="3 4">KCTC 13234</strain>
    </source>
</reference>
<name>A0ABY8IY01_9BACI</name>
<dbReference type="PROSITE" id="PS51729">
    <property type="entry name" value="GNAT_YJDJ"/>
    <property type="match status" value="1"/>
</dbReference>
<organism evidence="3 4">
    <name type="scientific">Halobacillus naozhouensis</name>
    <dbReference type="NCBI Taxonomy" id="554880"/>
    <lineage>
        <taxon>Bacteria</taxon>
        <taxon>Bacillati</taxon>
        <taxon>Bacillota</taxon>
        <taxon>Bacilli</taxon>
        <taxon>Bacillales</taxon>
        <taxon>Bacillaceae</taxon>
        <taxon>Halobacillus</taxon>
    </lineage>
</organism>
<protein>
    <submittedName>
        <fullName evidence="3">GNAT family N-acetyltransferase</fullName>
        <ecNumber evidence="3">2.3.1.-</ecNumber>
    </submittedName>
</protein>
<dbReference type="InterPro" id="IPR031165">
    <property type="entry name" value="GNAT_YJDJ"/>
</dbReference>
<evidence type="ECO:0000313" key="4">
    <source>
        <dbReference type="Proteomes" id="UP001221597"/>
    </source>
</evidence>
<keyword evidence="3" id="KW-0012">Acyltransferase</keyword>
<dbReference type="RefSeq" id="WP_283077087.1">
    <property type="nucleotide sequence ID" value="NZ_CP121671.1"/>
</dbReference>
<dbReference type="SUPFAM" id="SSF55729">
    <property type="entry name" value="Acyl-CoA N-acyltransferases (Nat)"/>
    <property type="match status" value="1"/>
</dbReference>
<dbReference type="EMBL" id="CP121671">
    <property type="protein sequence ID" value="WFT75118.1"/>
    <property type="molecule type" value="Genomic_DNA"/>
</dbReference>
<dbReference type="Gene3D" id="3.40.630.30">
    <property type="match status" value="1"/>
</dbReference>
<keyword evidence="4" id="KW-1185">Reference proteome</keyword>
<dbReference type="InterPro" id="IPR000182">
    <property type="entry name" value="GNAT_dom"/>
</dbReference>
<dbReference type="EC" id="2.3.1.-" evidence="3"/>
<gene>
    <name evidence="3" type="ORF">P9989_01530</name>
</gene>
<proteinExistence type="predicted"/>